<dbReference type="SUPFAM" id="SSF51735">
    <property type="entry name" value="NAD(P)-binding Rossmann-fold domains"/>
    <property type="match status" value="1"/>
</dbReference>
<dbReference type="Proteomes" id="UP000287188">
    <property type="component" value="Unassembled WGS sequence"/>
</dbReference>
<dbReference type="InterPro" id="IPR050091">
    <property type="entry name" value="PKS_NRPS_Biosynth_Enz"/>
</dbReference>
<proteinExistence type="predicted"/>
<dbReference type="GO" id="GO:0071770">
    <property type="term" value="P:DIM/DIP cell wall layer assembly"/>
    <property type="evidence" value="ECO:0007669"/>
    <property type="project" value="TreeGrafter"/>
</dbReference>
<keyword evidence="5" id="KW-1185">Reference proteome</keyword>
<gene>
    <name evidence="4" type="ORF">KDK_81480</name>
</gene>
<feature type="domain" description="Carrier" evidence="3">
    <location>
        <begin position="155"/>
        <end position="232"/>
    </location>
</feature>
<dbReference type="PROSITE" id="PS50075">
    <property type="entry name" value="CARRIER"/>
    <property type="match status" value="1"/>
</dbReference>
<protein>
    <recommendedName>
        <fullName evidence="3">Carrier domain-containing protein</fullName>
    </recommendedName>
</protein>
<evidence type="ECO:0000256" key="2">
    <source>
        <dbReference type="ARBA" id="ARBA00022553"/>
    </source>
</evidence>
<dbReference type="SMART" id="SM00823">
    <property type="entry name" value="PKS_PP"/>
    <property type="match status" value="1"/>
</dbReference>
<comment type="caution">
    <text evidence="4">The sequence shown here is derived from an EMBL/GenBank/DDBJ whole genome shotgun (WGS) entry which is preliminary data.</text>
</comment>
<dbReference type="GO" id="GO:0004312">
    <property type="term" value="F:fatty acid synthase activity"/>
    <property type="evidence" value="ECO:0007669"/>
    <property type="project" value="TreeGrafter"/>
</dbReference>
<dbReference type="Pfam" id="PF08659">
    <property type="entry name" value="KR"/>
    <property type="match status" value="1"/>
</dbReference>
<sequence>MPLDFFVLFSSTASLIGLPGQGNYSAANAFLDALAHHRKARGQAALSINWGAWSEVGLAAAQANRGARLAQRGIKNIAPQQGLAALELLLWNDKAQVGAMPFDAVQWQQFYPSISNSSMFAHLLANRQDSTEATNSAHVQKKLITSVLQLQRADEREQLVQSYLREHIARILRIPIAKLDLQRPLHTLGIDSLMAVELKNQIEVDTEITVPVVLLLQGTSIRELTNFLLAELAAKAAPVEQLAPAEEVSMSDALTR</sequence>
<evidence type="ECO:0000313" key="5">
    <source>
        <dbReference type="Proteomes" id="UP000287188"/>
    </source>
</evidence>
<dbReference type="EMBL" id="BIFS01000002">
    <property type="protein sequence ID" value="GCE24348.1"/>
    <property type="molecule type" value="Genomic_DNA"/>
</dbReference>
<dbReference type="Gene3D" id="3.40.50.720">
    <property type="entry name" value="NAD(P)-binding Rossmann-like Domain"/>
    <property type="match status" value="1"/>
</dbReference>
<dbReference type="InterPro" id="IPR036736">
    <property type="entry name" value="ACP-like_sf"/>
</dbReference>
<dbReference type="PANTHER" id="PTHR43775">
    <property type="entry name" value="FATTY ACID SYNTHASE"/>
    <property type="match status" value="1"/>
</dbReference>
<dbReference type="InterPro" id="IPR020806">
    <property type="entry name" value="PKS_PP-bd"/>
</dbReference>
<organism evidence="4 5">
    <name type="scientific">Dictyobacter kobayashii</name>
    <dbReference type="NCBI Taxonomy" id="2014872"/>
    <lineage>
        <taxon>Bacteria</taxon>
        <taxon>Bacillati</taxon>
        <taxon>Chloroflexota</taxon>
        <taxon>Ktedonobacteria</taxon>
        <taxon>Ktedonobacterales</taxon>
        <taxon>Dictyobacteraceae</taxon>
        <taxon>Dictyobacter</taxon>
    </lineage>
</organism>
<keyword evidence="1" id="KW-0596">Phosphopantetheine</keyword>
<dbReference type="GO" id="GO:0031177">
    <property type="term" value="F:phosphopantetheine binding"/>
    <property type="evidence" value="ECO:0007669"/>
    <property type="project" value="InterPro"/>
</dbReference>
<evidence type="ECO:0000259" key="3">
    <source>
        <dbReference type="PROSITE" id="PS50075"/>
    </source>
</evidence>
<accession>A0A402AZ39</accession>
<dbReference type="SUPFAM" id="SSF47336">
    <property type="entry name" value="ACP-like"/>
    <property type="match status" value="1"/>
</dbReference>
<dbReference type="InterPro" id="IPR036291">
    <property type="entry name" value="NAD(P)-bd_dom_sf"/>
</dbReference>
<dbReference type="InterPro" id="IPR013968">
    <property type="entry name" value="PKS_KR"/>
</dbReference>
<dbReference type="AlphaFoldDB" id="A0A402AZ39"/>
<evidence type="ECO:0000313" key="4">
    <source>
        <dbReference type="EMBL" id="GCE24348.1"/>
    </source>
</evidence>
<keyword evidence="2" id="KW-0597">Phosphoprotein</keyword>
<dbReference type="PANTHER" id="PTHR43775:SF37">
    <property type="entry name" value="SI:DKEY-61P9.11"/>
    <property type="match status" value="1"/>
</dbReference>
<dbReference type="GO" id="GO:0005886">
    <property type="term" value="C:plasma membrane"/>
    <property type="evidence" value="ECO:0007669"/>
    <property type="project" value="TreeGrafter"/>
</dbReference>
<evidence type="ECO:0000256" key="1">
    <source>
        <dbReference type="ARBA" id="ARBA00022450"/>
    </source>
</evidence>
<name>A0A402AZ39_9CHLR</name>
<dbReference type="GO" id="GO:0005737">
    <property type="term" value="C:cytoplasm"/>
    <property type="evidence" value="ECO:0007669"/>
    <property type="project" value="TreeGrafter"/>
</dbReference>
<dbReference type="GO" id="GO:0006633">
    <property type="term" value="P:fatty acid biosynthetic process"/>
    <property type="evidence" value="ECO:0007669"/>
    <property type="project" value="TreeGrafter"/>
</dbReference>
<dbReference type="OrthoDB" id="9776438at2"/>
<dbReference type="Pfam" id="PF00550">
    <property type="entry name" value="PP-binding"/>
    <property type="match status" value="1"/>
</dbReference>
<dbReference type="Gene3D" id="1.10.1200.10">
    <property type="entry name" value="ACP-like"/>
    <property type="match status" value="1"/>
</dbReference>
<dbReference type="InterPro" id="IPR009081">
    <property type="entry name" value="PP-bd_ACP"/>
</dbReference>
<reference evidence="5" key="1">
    <citation type="submission" date="2018-12" db="EMBL/GenBank/DDBJ databases">
        <title>Tengunoibacter tsumagoiensis gen. nov., sp. nov., Dictyobacter kobayashii sp. nov., D. alpinus sp. nov., and D. joshuensis sp. nov. and description of Dictyobacteraceae fam. nov. within the order Ktedonobacterales isolated from Tengu-no-mugimeshi.</title>
        <authorList>
            <person name="Wang C.M."/>
            <person name="Zheng Y."/>
            <person name="Sakai Y."/>
            <person name="Toyoda A."/>
            <person name="Minakuchi Y."/>
            <person name="Abe K."/>
            <person name="Yokota A."/>
            <person name="Yabe S."/>
        </authorList>
    </citation>
    <scope>NUCLEOTIDE SEQUENCE [LARGE SCALE GENOMIC DNA]</scope>
    <source>
        <strain evidence="5">Uno11</strain>
    </source>
</reference>